<dbReference type="Proteomes" id="UP000078142">
    <property type="component" value="Chromosome"/>
</dbReference>
<name>A0AAC9BWQ9_9PSED</name>
<sequence length="66" mass="7276">MLKVSLAAIPLLLKVQRAIARQVHAAMGATNHRCGVLLAGRLGRRGGRLKFTPQPYRSENQDNPEQ</sequence>
<evidence type="ECO:0000313" key="2">
    <source>
        <dbReference type="Proteomes" id="UP000078142"/>
    </source>
</evidence>
<reference evidence="1 2" key="1">
    <citation type="submission" date="2016-05" db="EMBL/GenBank/DDBJ databases">
        <authorList>
            <person name="Wang S."/>
            <person name="Zhu B."/>
        </authorList>
    </citation>
    <scope>NUCLEOTIDE SEQUENCE [LARGE SCALE GENOMIC DNA]</scope>
    <source>
        <strain evidence="1 2">CRS05-R5</strain>
    </source>
</reference>
<organism evidence="1 2">
    <name type="scientific">Pseudomonas koreensis</name>
    <dbReference type="NCBI Taxonomy" id="198620"/>
    <lineage>
        <taxon>Bacteria</taxon>
        <taxon>Pseudomonadati</taxon>
        <taxon>Pseudomonadota</taxon>
        <taxon>Gammaproteobacteria</taxon>
        <taxon>Pseudomonadales</taxon>
        <taxon>Pseudomonadaceae</taxon>
        <taxon>Pseudomonas</taxon>
    </lineage>
</organism>
<evidence type="ECO:0000313" key="1">
    <source>
        <dbReference type="EMBL" id="ANI00064.1"/>
    </source>
</evidence>
<accession>A0AAC9BWQ9</accession>
<gene>
    <name evidence="1" type="ORF">A8L59_22500</name>
</gene>
<dbReference type="EMBL" id="CP015852">
    <property type="protein sequence ID" value="ANI00064.1"/>
    <property type="molecule type" value="Genomic_DNA"/>
</dbReference>
<dbReference type="AlphaFoldDB" id="A0AAC9BWQ9"/>
<protein>
    <submittedName>
        <fullName evidence="1">Uncharacterized protein</fullName>
    </submittedName>
</protein>
<proteinExistence type="predicted"/>